<keyword evidence="3" id="KW-1185">Reference proteome</keyword>
<evidence type="ECO:0000313" key="2">
    <source>
        <dbReference type="EMBL" id="CAK0794477.1"/>
    </source>
</evidence>
<gene>
    <name evidence="2" type="ORF">PCOR1329_LOCUS4453</name>
</gene>
<organism evidence="2 3">
    <name type="scientific">Prorocentrum cordatum</name>
    <dbReference type="NCBI Taxonomy" id="2364126"/>
    <lineage>
        <taxon>Eukaryota</taxon>
        <taxon>Sar</taxon>
        <taxon>Alveolata</taxon>
        <taxon>Dinophyceae</taxon>
        <taxon>Prorocentrales</taxon>
        <taxon>Prorocentraceae</taxon>
        <taxon>Prorocentrum</taxon>
    </lineage>
</organism>
<evidence type="ECO:0000256" key="1">
    <source>
        <dbReference type="SAM" id="MobiDB-lite"/>
    </source>
</evidence>
<comment type="caution">
    <text evidence="2">The sequence shown here is derived from an EMBL/GenBank/DDBJ whole genome shotgun (WGS) entry which is preliminary data.</text>
</comment>
<protein>
    <submittedName>
        <fullName evidence="2">Uncharacterized protein</fullName>
    </submittedName>
</protein>
<feature type="region of interest" description="Disordered" evidence="1">
    <location>
        <begin position="1"/>
        <end position="33"/>
    </location>
</feature>
<name>A0ABN9PN38_9DINO</name>
<reference evidence="2" key="1">
    <citation type="submission" date="2023-10" db="EMBL/GenBank/DDBJ databases">
        <authorList>
            <person name="Chen Y."/>
            <person name="Shah S."/>
            <person name="Dougan E. K."/>
            <person name="Thang M."/>
            <person name="Chan C."/>
        </authorList>
    </citation>
    <scope>NUCLEOTIDE SEQUENCE [LARGE SCALE GENOMIC DNA]</scope>
</reference>
<dbReference type="EMBL" id="CAUYUJ010001148">
    <property type="protein sequence ID" value="CAK0794477.1"/>
    <property type="molecule type" value="Genomic_DNA"/>
</dbReference>
<dbReference type="Proteomes" id="UP001189429">
    <property type="component" value="Unassembled WGS sequence"/>
</dbReference>
<evidence type="ECO:0000313" key="3">
    <source>
        <dbReference type="Proteomes" id="UP001189429"/>
    </source>
</evidence>
<proteinExistence type="predicted"/>
<sequence>MGGDPALAPEARPVEDLSAPPPPAALPGAGQDWSKGPPTIKFYMYRASSSSSFPLSNVNTGDLAGVMWYLHNEIVGSPHRKYGIDRIRRYKMTFRPVVEFWNVHHSNFAPFFAFDAAQCTSDDCEKIYSKYGFLSGCQPVTPGRSAYQSEANSLIPERCNEPAPARAGGRKESERRPCAHAAMATICCVPSSPCGRLGGAVGKDAADCRLTATSEACQEPKELVQQALEALPASMSPGQCRQARAHVGPIDPARPRAGLVRSGSAALTIRCGPTIARRLLCASWRGRSG</sequence>
<accession>A0ABN9PN38</accession>